<feature type="region of interest" description="Disordered" evidence="2">
    <location>
        <begin position="329"/>
        <end position="362"/>
    </location>
</feature>
<feature type="coiled-coil region" evidence="1">
    <location>
        <begin position="192"/>
        <end position="261"/>
    </location>
</feature>
<evidence type="ECO:0000313" key="4">
    <source>
        <dbReference type="Proteomes" id="UP000299084"/>
    </source>
</evidence>
<dbReference type="AlphaFoldDB" id="A0A5N4D8E5"/>
<accession>A0A5N4D8E5</accession>
<sequence>MHLRRRRAAAAAAAAAAASGFPLAPEPAALLAVPGARREVFESTSFQGKEQAAGPSPAAPHLLHHHHHHAPLAHFPGDLVPASLPCEELAEPGLVPAAAAARYALREIEIPLGELFARKSVASSACSTPPPGPGPGPCPGPASASPASPSPADVAYEEGLARLKIRALEKLEVDRRLERLSEEVEQKIAGQVGRLQAELERKAAELETARQESARLGREKEELEERASELSRQVDVSVELLASLKQDLVHKEQELSRKQQVSSRGWVGSQAEALGVRDCSGPREVVQIDQFLKETAAREASAKLRLQQFIEELLERADRAERQLQVISSSCGSTPSASLGRGGGAGGAGPGARGGPGRTVSAHLPALLHLHP</sequence>
<feature type="region of interest" description="Disordered" evidence="2">
    <location>
        <begin position="123"/>
        <end position="152"/>
    </location>
</feature>
<dbReference type="Proteomes" id="UP000299084">
    <property type="component" value="Unassembled WGS sequence"/>
</dbReference>
<dbReference type="PANTHER" id="PTHR15739:SF4">
    <property type="entry name" value="F-BOX ONLY PROTEIN 41"/>
    <property type="match status" value="1"/>
</dbReference>
<evidence type="ECO:0000256" key="2">
    <source>
        <dbReference type="SAM" id="MobiDB-lite"/>
    </source>
</evidence>
<dbReference type="EMBL" id="JWIN03000015">
    <property type="protein sequence ID" value="KAB1267398.1"/>
    <property type="molecule type" value="Genomic_DNA"/>
</dbReference>
<keyword evidence="4" id="KW-1185">Reference proteome</keyword>
<feature type="compositionally biased region" description="Pro residues" evidence="2">
    <location>
        <begin position="128"/>
        <end position="140"/>
    </location>
</feature>
<feature type="compositionally biased region" description="Low complexity" evidence="2">
    <location>
        <begin position="141"/>
        <end position="152"/>
    </location>
</feature>
<proteinExistence type="predicted"/>
<dbReference type="InterPro" id="IPR052283">
    <property type="entry name" value="GenomicStab_NeuMorph_Reg"/>
</dbReference>
<protein>
    <submittedName>
        <fullName evidence="3">F-box only protein 41</fullName>
    </submittedName>
</protein>
<reference evidence="3 4" key="1">
    <citation type="journal article" date="2019" name="Mol. Ecol. Resour.">
        <title>Improving Illumina assemblies with Hi-C and long reads: an example with the North African dromedary.</title>
        <authorList>
            <person name="Elbers J.P."/>
            <person name="Rogers M.F."/>
            <person name="Perelman P.L."/>
            <person name="Proskuryakova A.A."/>
            <person name="Serdyukova N.A."/>
            <person name="Johnson W.E."/>
            <person name="Horin P."/>
            <person name="Corander J."/>
            <person name="Murphy D."/>
            <person name="Burger P.A."/>
        </authorList>
    </citation>
    <scope>NUCLEOTIDE SEQUENCE [LARGE SCALE GENOMIC DNA]</scope>
    <source>
        <strain evidence="3">Drom800</strain>
        <tissue evidence="3">Blood</tissue>
    </source>
</reference>
<evidence type="ECO:0000313" key="3">
    <source>
        <dbReference type="EMBL" id="KAB1267398.1"/>
    </source>
</evidence>
<comment type="caution">
    <text evidence="3">The sequence shown here is derived from an EMBL/GenBank/DDBJ whole genome shotgun (WGS) entry which is preliminary data.</text>
</comment>
<evidence type="ECO:0000256" key="1">
    <source>
        <dbReference type="SAM" id="Coils"/>
    </source>
</evidence>
<feature type="region of interest" description="Disordered" evidence="2">
    <location>
        <begin position="42"/>
        <end position="67"/>
    </location>
</feature>
<keyword evidence="1" id="KW-0175">Coiled coil</keyword>
<dbReference type="PANTHER" id="PTHR15739">
    <property type="entry name" value="ZINC FINGER PROTEIN"/>
    <property type="match status" value="1"/>
</dbReference>
<feature type="compositionally biased region" description="Gly residues" evidence="2">
    <location>
        <begin position="340"/>
        <end position="357"/>
    </location>
</feature>
<name>A0A5N4D8E5_CAMDR</name>
<gene>
    <name evidence="3" type="ORF">Cadr_000018340</name>
</gene>
<organism evidence="3 4">
    <name type="scientific">Camelus dromedarius</name>
    <name type="common">Dromedary</name>
    <name type="synonym">Arabian camel</name>
    <dbReference type="NCBI Taxonomy" id="9838"/>
    <lineage>
        <taxon>Eukaryota</taxon>
        <taxon>Metazoa</taxon>
        <taxon>Chordata</taxon>
        <taxon>Craniata</taxon>
        <taxon>Vertebrata</taxon>
        <taxon>Euteleostomi</taxon>
        <taxon>Mammalia</taxon>
        <taxon>Eutheria</taxon>
        <taxon>Laurasiatheria</taxon>
        <taxon>Artiodactyla</taxon>
        <taxon>Tylopoda</taxon>
        <taxon>Camelidae</taxon>
        <taxon>Camelus</taxon>
    </lineage>
</organism>